<comment type="caution">
    <text evidence="2">The sequence shown here is derived from an EMBL/GenBank/DDBJ whole genome shotgun (WGS) entry which is preliminary data.</text>
</comment>
<evidence type="ECO:0000259" key="1">
    <source>
        <dbReference type="Pfam" id="PF20236"/>
    </source>
</evidence>
<dbReference type="OrthoDB" id="3168860at2759"/>
<evidence type="ECO:0000313" key="2">
    <source>
        <dbReference type="EMBL" id="KAF9449037.1"/>
    </source>
</evidence>
<sequence>MAPAPIVLYQYGDNMFHHRWMDEENNLAFSVTEASNSPTLVVKLHREPKWAQNHPAILGPEKSWFYLGPSNKPGYVCYGNGQTNHGMVEKFRKQKREGSSSRYFTSQSGKEYKWKISPTKMECVDGWSTIAIYEISHHEAEYYGKITLKSAALPLATEIMTSLVLNKMATDLGWE</sequence>
<reference evidence="2" key="1">
    <citation type="submission" date="2020-11" db="EMBL/GenBank/DDBJ databases">
        <authorList>
            <consortium name="DOE Joint Genome Institute"/>
            <person name="Ahrendt S."/>
            <person name="Riley R."/>
            <person name="Andreopoulos W."/>
            <person name="Labutti K."/>
            <person name="Pangilinan J."/>
            <person name="Ruiz-Duenas F.J."/>
            <person name="Barrasa J.M."/>
            <person name="Sanchez-Garcia M."/>
            <person name="Camarero S."/>
            <person name="Miyauchi S."/>
            <person name="Serrano A."/>
            <person name="Linde D."/>
            <person name="Babiker R."/>
            <person name="Drula E."/>
            <person name="Ayuso-Fernandez I."/>
            <person name="Pacheco R."/>
            <person name="Padilla G."/>
            <person name="Ferreira P."/>
            <person name="Barriuso J."/>
            <person name="Kellner H."/>
            <person name="Castanera R."/>
            <person name="Alfaro M."/>
            <person name="Ramirez L."/>
            <person name="Pisabarro A.G."/>
            <person name="Kuo A."/>
            <person name="Tritt A."/>
            <person name="Lipzen A."/>
            <person name="He G."/>
            <person name="Yan M."/>
            <person name="Ng V."/>
            <person name="Cullen D."/>
            <person name="Martin F."/>
            <person name="Rosso M.-N."/>
            <person name="Henrissat B."/>
            <person name="Hibbett D."/>
            <person name="Martinez A.T."/>
            <person name="Grigoriev I.V."/>
        </authorList>
    </citation>
    <scope>NUCLEOTIDE SEQUENCE</scope>
    <source>
        <strain evidence="2">MF-IS2</strain>
    </source>
</reference>
<feature type="domain" description="DUF6593" evidence="1">
    <location>
        <begin position="76"/>
        <end position="165"/>
    </location>
</feature>
<accession>A0A9P5XF36</accession>
<keyword evidence="3" id="KW-1185">Reference proteome</keyword>
<protein>
    <recommendedName>
        <fullName evidence="1">DUF6593 domain-containing protein</fullName>
    </recommendedName>
</protein>
<gene>
    <name evidence="2" type="ORF">P691DRAFT_759377</name>
</gene>
<evidence type="ECO:0000313" key="3">
    <source>
        <dbReference type="Proteomes" id="UP000807342"/>
    </source>
</evidence>
<dbReference type="Proteomes" id="UP000807342">
    <property type="component" value="Unassembled WGS sequence"/>
</dbReference>
<dbReference type="Pfam" id="PF20236">
    <property type="entry name" value="DUF6593"/>
    <property type="match status" value="1"/>
</dbReference>
<dbReference type="EMBL" id="MU151142">
    <property type="protein sequence ID" value="KAF9449037.1"/>
    <property type="molecule type" value="Genomic_DNA"/>
</dbReference>
<dbReference type="AlphaFoldDB" id="A0A9P5XF36"/>
<organism evidence="2 3">
    <name type="scientific">Macrolepiota fuliginosa MF-IS2</name>
    <dbReference type="NCBI Taxonomy" id="1400762"/>
    <lineage>
        <taxon>Eukaryota</taxon>
        <taxon>Fungi</taxon>
        <taxon>Dikarya</taxon>
        <taxon>Basidiomycota</taxon>
        <taxon>Agaricomycotina</taxon>
        <taxon>Agaricomycetes</taxon>
        <taxon>Agaricomycetidae</taxon>
        <taxon>Agaricales</taxon>
        <taxon>Agaricineae</taxon>
        <taxon>Agaricaceae</taxon>
        <taxon>Macrolepiota</taxon>
    </lineage>
</organism>
<dbReference type="InterPro" id="IPR046528">
    <property type="entry name" value="DUF6593"/>
</dbReference>
<proteinExistence type="predicted"/>
<name>A0A9P5XF36_9AGAR</name>